<dbReference type="GO" id="GO:0003677">
    <property type="term" value="F:DNA binding"/>
    <property type="evidence" value="ECO:0007669"/>
    <property type="project" value="UniProtKB-UniRule"/>
</dbReference>
<gene>
    <name evidence="8" type="ORF">DAEQUDRAFT_17624</name>
</gene>
<organism evidence="8 9">
    <name type="scientific">Daedalea quercina L-15889</name>
    <dbReference type="NCBI Taxonomy" id="1314783"/>
    <lineage>
        <taxon>Eukaryota</taxon>
        <taxon>Fungi</taxon>
        <taxon>Dikarya</taxon>
        <taxon>Basidiomycota</taxon>
        <taxon>Agaricomycotina</taxon>
        <taxon>Agaricomycetes</taxon>
        <taxon>Polyporales</taxon>
        <taxon>Fomitopsis</taxon>
    </lineage>
</organism>
<dbReference type="PROSITE" id="PS50071">
    <property type="entry name" value="HOMEOBOX_2"/>
    <property type="match status" value="1"/>
</dbReference>
<dbReference type="GO" id="GO:0005634">
    <property type="term" value="C:nucleus"/>
    <property type="evidence" value="ECO:0007669"/>
    <property type="project" value="UniProtKB-SubCell"/>
</dbReference>
<feature type="region of interest" description="Disordered" evidence="6">
    <location>
        <begin position="388"/>
        <end position="551"/>
    </location>
</feature>
<dbReference type="Gene3D" id="1.10.10.60">
    <property type="entry name" value="Homeodomain-like"/>
    <property type="match status" value="1"/>
</dbReference>
<sequence>MCVSVLAIPVFCKPVLPILPTMSLQVDVEAVRHVVSHARAMRIASLAKMQPKLMPSQSTVAQDSPVVNICSPPQSIAANLIALGLRPGAANKISVAYERTALKFKAHVEAQYVVALRQLRSVSGEISRRNASFATAMATRYLKILEGWRSAIIDKVKARVCEIRTAHWTRQVSTKKPFNTSAIPVLERFFEYNSRPSRAEKQQLAAQMNMEYKQINTWFQNRRNRSKKSTPADSSSDAGGEDSCLPPDLAVALSRILDQYVVPEVSTSTGDQCDPAGSIPSYGPFDTDRPQHAFPVCYPPLCSYNPFPISPGARRFSTPWYRTSSTSSASSRVPDVADLLTSLDKWSLGGEETQSEHHNQRTLACVDVGFATRPPLAPLPALLRTSLRTRPRSDGLPSCCAQSADTGPPYIIHPDPETKPAPATRVGSRSSRTSRRRVAGISTSCNNAPRRRRGHTNPRTGPSPSDLLTPSSEESHSTVLDPAFIGTPYPRGKPSSGKPTARTRNVPRISRQRRANGGTAQTSPLDLVFGQSPNAENPSSPPSSLPALSRESSISSIRSVSSASTSSSESELLLTPPMLPASVLDYPVPDFLTFDLSGYTDDDPFKAAITDDTSFDDYLGHPTDFGGSDSKFSLSSALYSQITSIVPFFPDVPTIPSTNSPLLAF</sequence>
<evidence type="ECO:0000256" key="3">
    <source>
        <dbReference type="ARBA" id="ARBA00023242"/>
    </source>
</evidence>
<keyword evidence="3 4" id="KW-0539">Nucleus</keyword>
<feature type="DNA-binding region" description="Homeobox" evidence="4">
    <location>
        <begin position="171"/>
        <end position="230"/>
    </location>
</feature>
<dbReference type="Proteomes" id="UP000076727">
    <property type="component" value="Unassembled WGS sequence"/>
</dbReference>
<keyword evidence="9" id="KW-1185">Reference proteome</keyword>
<dbReference type="PANTHER" id="PTHR24327">
    <property type="entry name" value="HOMEOBOX PROTEIN"/>
    <property type="match status" value="1"/>
</dbReference>
<dbReference type="SMART" id="SM00389">
    <property type="entry name" value="HOX"/>
    <property type="match status" value="1"/>
</dbReference>
<keyword evidence="1 4" id="KW-0238">DNA-binding</keyword>
<keyword evidence="2 4" id="KW-0371">Homeobox</keyword>
<evidence type="ECO:0000256" key="4">
    <source>
        <dbReference type="PROSITE-ProRule" id="PRU00108"/>
    </source>
</evidence>
<dbReference type="InterPro" id="IPR050460">
    <property type="entry name" value="Distal-less_Homeobox_TF"/>
</dbReference>
<dbReference type="OrthoDB" id="6159439at2759"/>
<dbReference type="GO" id="GO:0000981">
    <property type="term" value="F:DNA-binding transcription factor activity, RNA polymerase II-specific"/>
    <property type="evidence" value="ECO:0007669"/>
    <property type="project" value="InterPro"/>
</dbReference>
<feature type="compositionally biased region" description="Low complexity" evidence="6">
    <location>
        <begin position="232"/>
        <end position="243"/>
    </location>
</feature>
<evidence type="ECO:0000256" key="1">
    <source>
        <dbReference type="ARBA" id="ARBA00023125"/>
    </source>
</evidence>
<dbReference type="CDD" id="cd00086">
    <property type="entry name" value="homeodomain"/>
    <property type="match status" value="1"/>
</dbReference>
<evidence type="ECO:0000259" key="7">
    <source>
        <dbReference type="PROSITE" id="PS50071"/>
    </source>
</evidence>
<proteinExistence type="predicted"/>
<evidence type="ECO:0000256" key="6">
    <source>
        <dbReference type="SAM" id="MobiDB-lite"/>
    </source>
</evidence>
<dbReference type="EMBL" id="KV429032">
    <property type="protein sequence ID" value="KZT75018.1"/>
    <property type="molecule type" value="Genomic_DNA"/>
</dbReference>
<dbReference type="AlphaFoldDB" id="A0A165UJW1"/>
<name>A0A165UJW1_9APHY</name>
<dbReference type="InterPro" id="IPR001356">
    <property type="entry name" value="HD"/>
</dbReference>
<protein>
    <recommendedName>
        <fullName evidence="7">Homeobox domain-containing protein</fullName>
    </recommendedName>
</protein>
<evidence type="ECO:0000256" key="2">
    <source>
        <dbReference type="ARBA" id="ARBA00023155"/>
    </source>
</evidence>
<dbReference type="SUPFAM" id="SSF46689">
    <property type="entry name" value="Homeodomain-like"/>
    <property type="match status" value="1"/>
</dbReference>
<dbReference type="STRING" id="1314783.A0A165UJW1"/>
<feature type="region of interest" description="Disordered" evidence="6">
    <location>
        <begin position="220"/>
        <end position="243"/>
    </location>
</feature>
<reference evidence="8 9" key="1">
    <citation type="journal article" date="2016" name="Mol. Biol. Evol.">
        <title>Comparative Genomics of Early-Diverging Mushroom-Forming Fungi Provides Insights into the Origins of Lignocellulose Decay Capabilities.</title>
        <authorList>
            <person name="Nagy L.G."/>
            <person name="Riley R."/>
            <person name="Tritt A."/>
            <person name="Adam C."/>
            <person name="Daum C."/>
            <person name="Floudas D."/>
            <person name="Sun H."/>
            <person name="Yadav J.S."/>
            <person name="Pangilinan J."/>
            <person name="Larsson K.H."/>
            <person name="Matsuura K."/>
            <person name="Barry K."/>
            <person name="Labutti K."/>
            <person name="Kuo R."/>
            <person name="Ohm R.A."/>
            <person name="Bhattacharya S.S."/>
            <person name="Shirouzu T."/>
            <person name="Yoshinaga Y."/>
            <person name="Martin F.M."/>
            <person name="Grigoriev I.V."/>
            <person name="Hibbett D.S."/>
        </authorList>
    </citation>
    <scope>NUCLEOTIDE SEQUENCE [LARGE SCALE GENOMIC DNA]</scope>
    <source>
        <strain evidence="8 9">L-15889</strain>
    </source>
</reference>
<dbReference type="InterPro" id="IPR009057">
    <property type="entry name" value="Homeodomain-like_sf"/>
</dbReference>
<dbReference type="InterPro" id="IPR017970">
    <property type="entry name" value="Homeobox_CS"/>
</dbReference>
<feature type="domain" description="Homeobox" evidence="7">
    <location>
        <begin position="169"/>
        <end position="229"/>
    </location>
</feature>
<dbReference type="Pfam" id="PF00046">
    <property type="entry name" value="Homeodomain"/>
    <property type="match status" value="1"/>
</dbReference>
<accession>A0A165UJW1</accession>
<dbReference type="PROSITE" id="PS00027">
    <property type="entry name" value="HOMEOBOX_1"/>
    <property type="match status" value="1"/>
</dbReference>
<evidence type="ECO:0000313" key="8">
    <source>
        <dbReference type="EMBL" id="KZT75018.1"/>
    </source>
</evidence>
<feature type="compositionally biased region" description="Polar residues" evidence="6">
    <location>
        <begin position="457"/>
        <end position="472"/>
    </location>
</feature>
<evidence type="ECO:0000313" key="9">
    <source>
        <dbReference type="Proteomes" id="UP000076727"/>
    </source>
</evidence>
<evidence type="ECO:0000256" key="5">
    <source>
        <dbReference type="RuleBase" id="RU000682"/>
    </source>
</evidence>
<comment type="subcellular location">
    <subcellularLocation>
        <location evidence="4 5">Nucleus</location>
    </subcellularLocation>
</comment>